<comment type="caution">
    <text evidence="2">The sequence shown here is derived from an EMBL/GenBank/DDBJ whole genome shotgun (WGS) entry which is preliminary data.</text>
</comment>
<dbReference type="InterPro" id="IPR046348">
    <property type="entry name" value="SIS_dom_sf"/>
</dbReference>
<dbReference type="RefSeq" id="WP_097642346.1">
    <property type="nucleotide sequence ID" value="NZ_NQWI01000004.1"/>
</dbReference>
<dbReference type="SUPFAM" id="SSF53697">
    <property type="entry name" value="SIS domain"/>
    <property type="match status" value="1"/>
</dbReference>
<dbReference type="AlphaFoldDB" id="A0A2A6RNT5"/>
<feature type="domain" description="SIS" evidence="1">
    <location>
        <begin position="26"/>
        <end position="187"/>
    </location>
</feature>
<keyword evidence="3" id="KW-1185">Reference proteome</keyword>
<name>A0A2A6RNT5_9CHLR</name>
<dbReference type="GO" id="GO:0016853">
    <property type="term" value="F:isomerase activity"/>
    <property type="evidence" value="ECO:0007669"/>
    <property type="project" value="UniProtKB-KW"/>
</dbReference>
<evidence type="ECO:0000313" key="3">
    <source>
        <dbReference type="Proteomes" id="UP000220527"/>
    </source>
</evidence>
<evidence type="ECO:0000259" key="1">
    <source>
        <dbReference type="PROSITE" id="PS51464"/>
    </source>
</evidence>
<organism evidence="2 3">
    <name type="scientific">Candidatus Viridilinea mediisalina</name>
    <dbReference type="NCBI Taxonomy" id="2024553"/>
    <lineage>
        <taxon>Bacteria</taxon>
        <taxon>Bacillati</taxon>
        <taxon>Chloroflexota</taxon>
        <taxon>Chloroflexia</taxon>
        <taxon>Chloroflexales</taxon>
        <taxon>Chloroflexineae</taxon>
        <taxon>Oscillochloridaceae</taxon>
        <taxon>Candidatus Viridilinea</taxon>
    </lineage>
</organism>
<proteinExistence type="predicted"/>
<dbReference type="GO" id="GO:0097367">
    <property type="term" value="F:carbohydrate derivative binding"/>
    <property type="evidence" value="ECO:0007669"/>
    <property type="project" value="InterPro"/>
</dbReference>
<dbReference type="InterPro" id="IPR001347">
    <property type="entry name" value="SIS_dom"/>
</dbReference>
<dbReference type="PANTHER" id="PTHR30390:SF8">
    <property type="entry name" value="SUGAR ISOMERASE (SIS)"/>
    <property type="match status" value="1"/>
</dbReference>
<dbReference type="Proteomes" id="UP000220527">
    <property type="component" value="Unassembled WGS sequence"/>
</dbReference>
<dbReference type="InterPro" id="IPR035461">
    <property type="entry name" value="GmhA/DiaA"/>
</dbReference>
<dbReference type="InterPro" id="IPR050099">
    <property type="entry name" value="SIS_GmhA/DiaA_subfam"/>
</dbReference>
<dbReference type="Pfam" id="PF13580">
    <property type="entry name" value="SIS_2"/>
    <property type="match status" value="1"/>
</dbReference>
<dbReference type="PANTHER" id="PTHR30390">
    <property type="entry name" value="SEDOHEPTULOSE 7-PHOSPHATE ISOMERASE / DNAA INITIATOR-ASSOCIATING FACTOR FOR REPLICATION INITIATION"/>
    <property type="match status" value="1"/>
</dbReference>
<accession>A0A2A6RNT5</accession>
<sequence>MNQLNTYLQQVALVLQQVPQQPLKAIADALWATYERDGSIIVCGNGGSAATASHFAGDLAKWTIYPGARRLRAFALTDNIPVMTAVANDQSYSEIFVEQLMTHYRPGDLLFAISGSGNSPNVLSAVTWANSRGATTVGITGFDGGQLAHSAKLALHVVHHHMPQVEDVHSTICHALAVELGLRIKQEMAQLETLPAGAMAPEVLPGVAQ</sequence>
<evidence type="ECO:0000313" key="2">
    <source>
        <dbReference type="EMBL" id="PDW04764.1"/>
    </source>
</evidence>
<protein>
    <submittedName>
        <fullName evidence="2">Phosphoheptose isomerase</fullName>
    </submittedName>
</protein>
<dbReference type="EMBL" id="NQWI01000004">
    <property type="protein sequence ID" value="PDW04764.1"/>
    <property type="molecule type" value="Genomic_DNA"/>
</dbReference>
<reference evidence="3" key="1">
    <citation type="submission" date="2017-08" db="EMBL/GenBank/DDBJ databases">
        <authorList>
            <person name="Grouzdev D.S."/>
            <person name="Gaisin V.A."/>
            <person name="Rysina M.S."/>
            <person name="Gorlenko V.M."/>
        </authorList>
    </citation>
    <scope>NUCLEOTIDE SEQUENCE [LARGE SCALE GENOMIC DNA]</scope>
    <source>
        <strain evidence="3">Kir15-3F</strain>
    </source>
</reference>
<dbReference type="Gene3D" id="3.40.50.10490">
    <property type="entry name" value="Glucose-6-phosphate isomerase like protein, domain 1"/>
    <property type="match status" value="1"/>
</dbReference>
<dbReference type="PROSITE" id="PS51464">
    <property type="entry name" value="SIS"/>
    <property type="match status" value="1"/>
</dbReference>
<gene>
    <name evidence="2" type="ORF">CJ255_01595</name>
</gene>
<dbReference type="CDD" id="cd05006">
    <property type="entry name" value="SIS_GmhA"/>
    <property type="match status" value="1"/>
</dbReference>
<dbReference type="OrthoDB" id="9781311at2"/>
<dbReference type="GO" id="GO:1901135">
    <property type="term" value="P:carbohydrate derivative metabolic process"/>
    <property type="evidence" value="ECO:0007669"/>
    <property type="project" value="InterPro"/>
</dbReference>
<keyword evidence="2" id="KW-0413">Isomerase</keyword>